<keyword evidence="2" id="KW-1185">Reference proteome</keyword>
<evidence type="ECO:0000313" key="2">
    <source>
        <dbReference type="Proteomes" id="UP000198854"/>
    </source>
</evidence>
<accession>A0A1G8HZR1</accession>
<name>A0A1G8HZR1_9VIBR</name>
<organism evidence="1 2">
    <name type="scientific">Vibrio xiamenensis</name>
    <dbReference type="NCBI Taxonomy" id="861298"/>
    <lineage>
        <taxon>Bacteria</taxon>
        <taxon>Pseudomonadati</taxon>
        <taxon>Pseudomonadota</taxon>
        <taxon>Gammaproteobacteria</taxon>
        <taxon>Vibrionales</taxon>
        <taxon>Vibrionaceae</taxon>
        <taxon>Vibrio</taxon>
    </lineage>
</organism>
<gene>
    <name evidence="1" type="ORF">SAMN04488136_1721</name>
</gene>
<protein>
    <submittedName>
        <fullName evidence="1">Uncharacterized protein</fullName>
    </submittedName>
</protein>
<reference evidence="1 2" key="1">
    <citation type="submission" date="2016-10" db="EMBL/GenBank/DDBJ databases">
        <authorList>
            <person name="de Groot N.N."/>
        </authorList>
    </citation>
    <scope>NUCLEOTIDE SEQUENCE [LARGE SCALE GENOMIC DNA]</scope>
    <source>
        <strain evidence="1 2">CGMCC 1.10228</strain>
    </source>
</reference>
<proteinExistence type="predicted"/>
<evidence type="ECO:0000313" key="1">
    <source>
        <dbReference type="EMBL" id="SDI12094.1"/>
    </source>
</evidence>
<dbReference type="EMBL" id="FNDD01000072">
    <property type="protein sequence ID" value="SDI12094.1"/>
    <property type="molecule type" value="Genomic_DNA"/>
</dbReference>
<sequence length="60" mass="6670">MILFLRLLDITFVFPTYLFIKATANCAASDSDTFPNLNGPALHVEQYQPFSVLNAFVDGT</sequence>
<dbReference type="Proteomes" id="UP000198854">
    <property type="component" value="Unassembled WGS sequence"/>
</dbReference>
<dbReference type="AlphaFoldDB" id="A0A1G8HZR1"/>